<proteinExistence type="predicted"/>
<sequence length="47" mass="5804">MMFLIHRIDLEISKNKRLFLSNLVCCRKNSIFKMSWRKNMKKNFLKV</sequence>
<accession>T0FTK9</accession>
<evidence type="ECO:0000313" key="1">
    <source>
        <dbReference type="EMBL" id="EQA73579.1"/>
    </source>
</evidence>
<dbReference type="EMBL" id="AKWY02000003">
    <property type="protein sequence ID" value="EQA73579.1"/>
    <property type="molecule type" value="Genomic_DNA"/>
</dbReference>
<protein>
    <submittedName>
        <fullName evidence="1">Uncharacterized protein</fullName>
    </submittedName>
</protein>
<gene>
    <name evidence="1" type="ORF">LEP1GSC059_2519</name>
</gene>
<dbReference type="Proteomes" id="UP000015442">
    <property type="component" value="Unassembled WGS sequence"/>
</dbReference>
<comment type="caution">
    <text evidence="1">The sequence shown here is derived from an EMBL/GenBank/DDBJ whole genome shotgun (WGS) entry which is preliminary data.</text>
</comment>
<dbReference type="AlphaFoldDB" id="T0FTK9"/>
<name>T0FTK9_9LEPT</name>
<organism evidence="1 2">
    <name type="scientific">Leptospira noguchii serovar Panama str. CZ214</name>
    <dbReference type="NCBI Taxonomy" id="1001595"/>
    <lineage>
        <taxon>Bacteria</taxon>
        <taxon>Pseudomonadati</taxon>
        <taxon>Spirochaetota</taxon>
        <taxon>Spirochaetia</taxon>
        <taxon>Leptospirales</taxon>
        <taxon>Leptospiraceae</taxon>
        <taxon>Leptospira</taxon>
    </lineage>
</organism>
<evidence type="ECO:0000313" key="2">
    <source>
        <dbReference type="Proteomes" id="UP000015442"/>
    </source>
</evidence>
<reference evidence="1 2" key="1">
    <citation type="submission" date="2013-05" db="EMBL/GenBank/DDBJ databases">
        <authorList>
            <person name="Harkins D.M."/>
            <person name="Durkin A.S."/>
            <person name="Brinkac L.M."/>
            <person name="Haft D.H."/>
            <person name="Selengut J.D."/>
            <person name="Sanka R."/>
            <person name="DePew J."/>
            <person name="Purushe J."/>
            <person name="Hartskeerl R.A."/>
            <person name="Ahmed A."/>
            <person name="van der Linden H."/>
            <person name="Goris M.G.A."/>
            <person name="Vinetz J.M."/>
            <person name="Sutton G.G."/>
            <person name="Nierman W.C."/>
            <person name="Fouts D.E."/>
        </authorList>
    </citation>
    <scope>NUCLEOTIDE SEQUENCE [LARGE SCALE GENOMIC DNA]</scope>
    <source>
        <strain evidence="1 2">CZ214</strain>
    </source>
</reference>